<feature type="domain" description="Thioesterase TesA-like" evidence="3">
    <location>
        <begin position="23"/>
        <end position="247"/>
    </location>
</feature>
<dbReference type="RefSeq" id="WP_011400666.1">
    <property type="nucleotide sequence ID" value="NC_007645.1"/>
</dbReference>
<evidence type="ECO:0000259" key="3">
    <source>
        <dbReference type="SMART" id="SM00824"/>
    </source>
</evidence>
<dbReference type="SMART" id="SM00824">
    <property type="entry name" value="PKS_TE"/>
    <property type="match status" value="1"/>
</dbReference>
<proteinExistence type="inferred from homology"/>
<dbReference type="Proteomes" id="UP000000238">
    <property type="component" value="Chromosome"/>
</dbReference>
<dbReference type="GO" id="GO:0008610">
    <property type="term" value="P:lipid biosynthetic process"/>
    <property type="evidence" value="ECO:0007669"/>
    <property type="project" value="TreeGrafter"/>
</dbReference>
<organism evidence="4 5">
    <name type="scientific">Hahella chejuensis (strain KCTC 2396)</name>
    <dbReference type="NCBI Taxonomy" id="349521"/>
    <lineage>
        <taxon>Bacteria</taxon>
        <taxon>Pseudomonadati</taxon>
        <taxon>Pseudomonadota</taxon>
        <taxon>Gammaproteobacteria</taxon>
        <taxon>Oceanospirillales</taxon>
        <taxon>Hahellaceae</taxon>
        <taxon>Hahella</taxon>
    </lineage>
</organism>
<sequence length="254" mass="28855">MPHRMQERWFMPAPQAGKSIRLFCFPYAGGSPNAFRSWVKRFPDDMDVVVVRLPGRENRISEAPFSEWPPLVESVLQAIVPYLNQPFAFFGHSFGGRVIFELTRRLQSYGGPLPEHVFISGCRCPHLSSHQPFIHQLPMEGLIERIRQMNGAPEAALQDQQLMALMEPMLRADFKLSECWSGDKSQTLRVPITALSGQDDPIDASARMQEWEDYTSGGFQLRTFPGDHFFIRSSEQEVTAFISQTLLENALLPA</sequence>
<dbReference type="AlphaFoldDB" id="Q2S6V8"/>
<dbReference type="ESTHER" id="hahch-q2s6v8">
    <property type="family name" value="Thioesterase"/>
</dbReference>
<evidence type="ECO:0000256" key="2">
    <source>
        <dbReference type="ARBA" id="ARBA00022801"/>
    </source>
</evidence>
<protein>
    <submittedName>
        <fullName evidence="4">Predicted thioesterase involved in non-ribosomal peptide biosynthesis</fullName>
    </submittedName>
</protein>
<dbReference type="SUPFAM" id="SSF53474">
    <property type="entry name" value="alpha/beta-Hydrolases"/>
    <property type="match status" value="1"/>
</dbReference>
<dbReference type="PANTHER" id="PTHR11487">
    <property type="entry name" value="THIOESTERASE"/>
    <property type="match status" value="1"/>
</dbReference>
<dbReference type="InterPro" id="IPR020802">
    <property type="entry name" value="TesA-like"/>
</dbReference>
<name>Q2S6V8_HAHCH</name>
<keyword evidence="2" id="KW-0378">Hydrolase</keyword>
<dbReference type="GO" id="GO:0016787">
    <property type="term" value="F:hydrolase activity"/>
    <property type="evidence" value="ECO:0007669"/>
    <property type="project" value="UniProtKB-KW"/>
</dbReference>
<reference evidence="4 5" key="1">
    <citation type="journal article" date="2005" name="Nucleic Acids Res.">
        <title>Genomic blueprint of Hahella chejuensis, a marine microbe producing an algicidal agent.</title>
        <authorList>
            <person name="Jeong H."/>
            <person name="Yim J.H."/>
            <person name="Lee C."/>
            <person name="Choi S.-H."/>
            <person name="Park Y.K."/>
            <person name="Yoon S.H."/>
            <person name="Hur C.-G."/>
            <person name="Kang H.-Y."/>
            <person name="Kim D."/>
            <person name="Lee H.H."/>
            <person name="Park K.H."/>
            <person name="Park S.-H."/>
            <person name="Park H.-S."/>
            <person name="Lee H.K."/>
            <person name="Oh T.K."/>
            <person name="Kim J.F."/>
        </authorList>
    </citation>
    <scope>NUCLEOTIDE SEQUENCE [LARGE SCALE GENOMIC DNA]</scope>
    <source>
        <strain evidence="4 5">KCTC 2396</strain>
    </source>
</reference>
<dbReference type="Gene3D" id="3.40.50.1820">
    <property type="entry name" value="alpha/beta hydrolase"/>
    <property type="match status" value="1"/>
</dbReference>
<dbReference type="eggNOG" id="COG3208">
    <property type="taxonomic scope" value="Bacteria"/>
</dbReference>
<dbReference type="KEGG" id="hch:HCH_07001"/>
<evidence type="ECO:0000313" key="4">
    <source>
        <dbReference type="EMBL" id="ABC33616.1"/>
    </source>
</evidence>
<comment type="similarity">
    <text evidence="1">Belongs to the thioesterase family.</text>
</comment>
<dbReference type="InterPro" id="IPR012223">
    <property type="entry name" value="TEII"/>
</dbReference>
<dbReference type="STRING" id="349521.HCH_07001"/>
<accession>Q2S6V8</accession>
<dbReference type="InterPro" id="IPR029058">
    <property type="entry name" value="AB_hydrolase_fold"/>
</dbReference>
<dbReference type="InterPro" id="IPR001031">
    <property type="entry name" value="Thioesterase"/>
</dbReference>
<keyword evidence="5" id="KW-1185">Reference proteome</keyword>
<evidence type="ECO:0000256" key="1">
    <source>
        <dbReference type="ARBA" id="ARBA00007169"/>
    </source>
</evidence>
<gene>
    <name evidence="4" type="ordered locus">HCH_07001</name>
</gene>
<dbReference type="OrthoDB" id="8480037at2"/>
<evidence type="ECO:0000313" key="5">
    <source>
        <dbReference type="Proteomes" id="UP000000238"/>
    </source>
</evidence>
<dbReference type="PANTHER" id="PTHR11487:SF0">
    <property type="entry name" value="S-ACYL FATTY ACID SYNTHASE THIOESTERASE, MEDIUM CHAIN"/>
    <property type="match status" value="1"/>
</dbReference>
<dbReference type="HOGENOM" id="CLU_070456_1_1_6"/>
<dbReference type="EMBL" id="CP000155">
    <property type="protein sequence ID" value="ABC33616.1"/>
    <property type="molecule type" value="Genomic_DNA"/>
</dbReference>
<dbReference type="Pfam" id="PF00975">
    <property type="entry name" value="Thioesterase"/>
    <property type="match status" value="1"/>
</dbReference>